<reference evidence="4 5" key="1">
    <citation type="submission" date="2020-04" db="EMBL/GenBank/DDBJ databases">
        <authorList>
            <person name="Abaymova A."/>
            <person name="Teymurazov M."/>
            <person name="Tazyna O."/>
            <person name="Chatushin Y."/>
            <person name="Svetoch E."/>
            <person name="Pereligyn V."/>
            <person name="Pohylenko V."/>
            <person name="Platonov M."/>
            <person name="Kartsev N."/>
            <person name="Skryabin Y."/>
            <person name="Sizova A."/>
            <person name="Solomentsev V."/>
            <person name="Kislichkina A."/>
            <person name="Bogun A."/>
        </authorList>
    </citation>
    <scope>NUCLEOTIDE SEQUENCE [LARGE SCALE GENOMIC DNA]</scope>
    <source>
        <strain evidence="5">SCPM-O-B-8398 (E28)</strain>
    </source>
</reference>
<evidence type="ECO:0000313" key="4">
    <source>
        <dbReference type="EMBL" id="NMP59739.1"/>
    </source>
</evidence>
<dbReference type="SUPFAM" id="SSF50370">
    <property type="entry name" value="Ricin B-like lectins"/>
    <property type="match status" value="1"/>
</dbReference>
<dbReference type="PANTHER" id="PTHR46708:SF2">
    <property type="entry name" value="FIBRONECTIN TYPE-III DOMAIN-CONTAINING PROTEIN"/>
    <property type="match status" value="1"/>
</dbReference>
<dbReference type="PANTHER" id="PTHR46708">
    <property type="entry name" value="TENASCIN"/>
    <property type="match status" value="1"/>
</dbReference>
<accession>A0A848N1F7</accession>
<proteinExistence type="predicted"/>
<keyword evidence="1" id="KW-0677">Repeat</keyword>
<dbReference type="SUPFAM" id="SSF49265">
    <property type="entry name" value="Fibronectin type III"/>
    <property type="match status" value="5"/>
</dbReference>
<dbReference type="InterPro" id="IPR035992">
    <property type="entry name" value="Ricin_B-like_lectins"/>
</dbReference>
<comment type="caution">
    <text evidence="4">The sequence shown here is derived from an EMBL/GenBank/DDBJ whole genome shotgun (WGS) entry which is preliminary data.</text>
</comment>
<dbReference type="Proteomes" id="UP000557857">
    <property type="component" value="Unassembled WGS sequence"/>
</dbReference>
<feature type="compositionally biased region" description="Basic and acidic residues" evidence="2">
    <location>
        <begin position="699"/>
        <end position="710"/>
    </location>
</feature>
<feature type="compositionally biased region" description="Basic and acidic residues" evidence="2">
    <location>
        <begin position="579"/>
        <end position="594"/>
    </location>
</feature>
<dbReference type="CDD" id="cd00063">
    <property type="entry name" value="FN3"/>
    <property type="match status" value="7"/>
</dbReference>
<feature type="domain" description="Fibronectin type-III" evidence="3">
    <location>
        <begin position="797"/>
        <end position="886"/>
    </location>
</feature>
<dbReference type="Gene3D" id="2.60.40.10">
    <property type="entry name" value="Immunoglobulins"/>
    <property type="match status" value="8"/>
</dbReference>
<organism evidence="4 5">
    <name type="scientific">Enterococcus mundtii</name>
    <dbReference type="NCBI Taxonomy" id="53346"/>
    <lineage>
        <taxon>Bacteria</taxon>
        <taxon>Bacillati</taxon>
        <taxon>Bacillota</taxon>
        <taxon>Bacilli</taxon>
        <taxon>Lactobacillales</taxon>
        <taxon>Enterococcaceae</taxon>
        <taxon>Enterococcus</taxon>
    </lineage>
</organism>
<name>A0A848N1F7_ENTMU</name>
<evidence type="ECO:0000256" key="2">
    <source>
        <dbReference type="SAM" id="MobiDB-lite"/>
    </source>
</evidence>
<gene>
    <name evidence="4" type="ORF">HI921_14955</name>
</gene>
<protein>
    <recommendedName>
        <fullName evidence="3">Fibronectin type-III domain-containing protein</fullName>
    </recommendedName>
</protein>
<dbReference type="InterPro" id="IPR036116">
    <property type="entry name" value="FN3_sf"/>
</dbReference>
<feature type="domain" description="Fibronectin type-III" evidence="3">
    <location>
        <begin position="1389"/>
        <end position="1475"/>
    </location>
</feature>
<dbReference type="InterPro" id="IPR003961">
    <property type="entry name" value="FN3_dom"/>
</dbReference>
<dbReference type="InterPro" id="IPR013783">
    <property type="entry name" value="Ig-like_fold"/>
</dbReference>
<feature type="region of interest" description="Disordered" evidence="2">
    <location>
        <begin position="574"/>
        <end position="599"/>
    </location>
</feature>
<feature type="domain" description="Fibronectin type-III" evidence="3">
    <location>
        <begin position="1302"/>
        <end position="1388"/>
    </location>
</feature>
<feature type="region of interest" description="Disordered" evidence="2">
    <location>
        <begin position="680"/>
        <end position="715"/>
    </location>
</feature>
<evidence type="ECO:0000313" key="5">
    <source>
        <dbReference type="Proteomes" id="UP000557857"/>
    </source>
</evidence>
<dbReference type="EMBL" id="JABCAG010000080">
    <property type="protein sequence ID" value="NMP59739.1"/>
    <property type="molecule type" value="Genomic_DNA"/>
</dbReference>
<dbReference type="Gene3D" id="3.90.176.10">
    <property type="entry name" value="Toxin ADP-ribosyltransferase, Chain A, domain 1"/>
    <property type="match status" value="1"/>
</dbReference>
<dbReference type="RefSeq" id="WP_169059222.1">
    <property type="nucleotide sequence ID" value="NZ_JABCAG010000080.1"/>
</dbReference>
<sequence length="1709" mass="194377">MNQISRHQIFGKILFVFVIILTIVPSTAYSTTKTTLNESGIEQNRKNEILNFENDSEESINWSNSNFPDIPSKLNRNEDIQMIQSLNDSLRRKYMNRSELYENTTQLEEIDSLFTTSFNQETVLYANLSMEDFGINSEYLLDDSETVINSTLNDSLYGIDHGYLLGSLTPQPFNKERKENIQLKLTLPKDTEAVRLGSLSNSYYILKRDQALNYTKKEIIREGDLTPSIKINANIVPKSTIEEAIGEANEDVQNILMEYFDVSTPLVQIEAVGLNAGFVLANSNYEDVILKFLTNLRKENFLNEYETKNWQIFLTSGYWQHSSVFDNKTMNLTLEEKRIEFDNSFDLSDAGLTWTKSTPEGYIASTAISFNQLNHLQQIKENRLLDEYASTIIHEYFHFAIRTNYFFQSHPMLSDQIFDEVIEELRDLEIKTLIAILDSNYAEESWEEYICEAFRAKLHPYKPIAERSASQMVLTNRFLDNLFDTVSPTIPKNLQKLDVTGNTVKFTFDHSTDNVSVEKYNIYMDGELIEDYNTVPDDNLLHSPNPGENQKKIEVNVKNLNQVTEYEFRVSAVDEAQNESEKSDSLKIKTKDTEPPELSGNLKRQVLSSSHANFNLPAATDNVGVVKKKIKREETSSLFNISYLTGKEVIFEVEGNVRHFNDVSIQKGKRYTYSMTALDEAGNESKPSNEVIVETSDEDDRKRNEDKARDTTSTNATLDWSGSFSGISPSSFQLFGWAQGITGWTFTGVTTIGSSLSSVVVGLTPGLSHLYLVLPIDENGNPMGEGLDISVDALPHSVIDLRITDVQHTQISLNWESLNNQASLPETLYHDIYRNDEKIATIDGWTTSYTDSGLTHSTKYEYYVVARIGDTPSEKSKTVTGTTLKVYDDTMVRFESVLFPSEILTHSKQVNEPITVAEFNNSSTQFIHLMFDETRNAYQLFNKETGTVFGIDPSDSSTVMMQDNKTQDDQFWVLNQIENNIFELENYQYNSKVLTVNNNRTTQLSDKNESTKAKQFNLLIDEEPPTIPQDLTYHDLTDTSVRLKWAPSTDNVGVSKYLVYDQSRLIGQLDSKSTEYEVSDLLSYTDYHFSVVAIDHSGNQSESSDILEVKTRPKAPANLSASDLTQTSFTLHWENLEKEEVITGYEIYQDETLIRAVDKDTLSLSVENLDTAMYYNFTVKAKTEVNSSLASEKLTIKTQSLPLSEIVKGYSLTDKEIIITLDRSSYEGHNRIVLLNQGEYVGETYNNRFFYASLVNLTEDTVDIRFRTNTTTDDLTLEIRSGQPGDQQDDVLETLSILPLSPPKNLSYDEIDDSSVRLSWEPGDNHSSETGYEIYQNEKLIQTVQASETTFMVENLQSATDYKFTVKARVGSQTSQPSNEVEITTLPKAPRNLQANNITDSSALLTWEAAEPIEIVAGYEIYQNNELINQVDKFTEELQLEDLDSMTESILTVKTKTESGRSVPSNELKLVTLPKAPLNLRIEDKSQNSALLAWEPGESNQNILGYAIYQNNQLLETVASDTLSYEIDQLDPSLTYDFSVKTKANENLFSVSSNIVEWQFVEENKNLVRNGDFSNGFDDWNLRIGSMEHGGRSEIRQESGRNYAHLMGRDIGDLEALSQTINTSEVNDISIFFEDRSPFFGLKFNIDFYRDGQQVRSDVKLFYTSTNWQKREVYYNVDTIDNVVITFNNFTFDPVEISHVKMFGNKSNK</sequence>
<dbReference type="Pfam" id="PF00041">
    <property type="entry name" value="fn3"/>
    <property type="match status" value="7"/>
</dbReference>
<feature type="domain" description="Fibronectin type-III" evidence="3">
    <location>
        <begin position="1476"/>
        <end position="1564"/>
    </location>
</feature>
<dbReference type="SMART" id="SM00060">
    <property type="entry name" value="FN3"/>
    <property type="match status" value="8"/>
</dbReference>
<evidence type="ECO:0000256" key="1">
    <source>
        <dbReference type="ARBA" id="ARBA00022737"/>
    </source>
</evidence>
<feature type="domain" description="Fibronectin type-III" evidence="3">
    <location>
        <begin position="490"/>
        <end position="593"/>
    </location>
</feature>
<dbReference type="SUPFAM" id="SSF56399">
    <property type="entry name" value="ADP-ribosylation"/>
    <property type="match status" value="1"/>
</dbReference>
<dbReference type="PROSITE" id="PS50853">
    <property type="entry name" value="FN3"/>
    <property type="match status" value="7"/>
</dbReference>
<dbReference type="Gene3D" id="2.80.10.50">
    <property type="match status" value="1"/>
</dbReference>
<dbReference type="InterPro" id="IPR050991">
    <property type="entry name" value="ECM_Regulatory_Proteins"/>
</dbReference>
<evidence type="ECO:0000259" key="3">
    <source>
        <dbReference type="PROSITE" id="PS50853"/>
    </source>
</evidence>
<feature type="domain" description="Fibronectin type-III" evidence="3">
    <location>
        <begin position="1027"/>
        <end position="1114"/>
    </location>
</feature>
<feature type="domain" description="Fibronectin type-III" evidence="3">
    <location>
        <begin position="1115"/>
        <end position="1201"/>
    </location>
</feature>